<dbReference type="SUPFAM" id="SSF55729">
    <property type="entry name" value="Acyl-CoA N-acyltransferases (Nat)"/>
    <property type="match status" value="1"/>
</dbReference>
<dbReference type="AlphaFoldDB" id="A0A7L6N4I2"/>
<sequence length="145" mass="17014">MKIKEIDFNDIKEIVVDYMKYFNDIEGDHWTEENVLRRLKQLTIRFDYFGLGIYDGSRIIGFCVGNLSQFDDGVIMHLNEIFVISELQSKGYGSKLLIEFEKKAKELGAFRIQLEAVDDDIHSRFYNQYHRYVDTSSNLIKAKAI</sequence>
<dbReference type="GO" id="GO:0016747">
    <property type="term" value="F:acyltransferase activity, transferring groups other than amino-acyl groups"/>
    <property type="evidence" value="ECO:0007669"/>
    <property type="project" value="InterPro"/>
</dbReference>
<keyword evidence="3" id="KW-1185">Reference proteome</keyword>
<gene>
    <name evidence="2" type="ORF">HF295_04435</name>
</gene>
<evidence type="ECO:0000313" key="3">
    <source>
        <dbReference type="Proteomes" id="UP000512167"/>
    </source>
</evidence>
<dbReference type="Pfam" id="PF00583">
    <property type="entry name" value="Acetyltransf_1"/>
    <property type="match status" value="1"/>
</dbReference>
<dbReference type="RefSeq" id="WP_312030972.1">
    <property type="nucleotide sequence ID" value="NZ_CP051151.1"/>
</dbReference>
<dbReference type="Proteomes" id="UP000512167">
    <property type="component" value="Chromosome"/>
</dbReference>
<organism evidence="2 3">
    <name type="scientific">Hujiaoplasma nucleasis</name>
    <dbReference type="NCBI Taxonomy" id="2725268"/>
    <lineage>
        <taxon>Bacteria</taxon>
        <taxon>Bacillati</taxon>
        <taxon>Mycoplasmatota</taxon>
        <taxon>Mollicutes</taxon>
        <taxon>Candidatus Izemoplasmatales</taxon>
        <taxon>Hujiaoplasmataceae</taxon>
        <taxon>Hujiaoplasma</taxon>
    </lineage>
</organism>
<name>A0A7L6N4I2_9MOLU</name>
<dbReference type="InterPro" id="IPR016181">
    <property type="entry name" value="Acyl_CoA_acyltransferase"/>
</dbReference>
<protein>
    <submittedName>
        <fullName evidence="2">GNAT family N-acetyltransferase</fullName>
    </submittedName>
</protein>
<dbReference type="EMBL" id="CP051151">
    <property type="protein sequence ID" value="QLY40148.1"/>
    <property type="molecule type" value="Genomic_DNA"/>
</dbReference>
<dbReference type="Gene3D" id="3.40.630.30">
    <property type="match status" value="1"/>
</dbReference>
<dbReference type="PROSITE" id="PS51186">
    <property type="entry name" value="GNAT"/>
    <property type="match status" value="1"/>
</dbReference>
<dbReference type="InterPro" id="IPR000182">
    <property type="entry name" value="GNAT_dom"/>
</dbReference>
<accession>A0A7L6N4I2</accession>
<dbReference type="CDD" id="cd04301">
    <property type="entry name" value="NAT_SF"/>
    <property type="match status" value="1"/>
</dbReference>
<evidence type="ECO:0000313" key="2">
    <source>
        <dbReference type="EMBL" id="QLY40148.1"/>
    </source>
</evidence>
<dbReference type="KEGG" id="tbk:HF295_04435"/>
<feature type="domain" description="N-acetyltransferase" evidence="1">
    <location>
        <begin position="1"/>
        <end position="145"/>
    </location>
</feature>
<evidence type="ECO:0000259" key="1">
    <source>
        <dbReference type="PROSITE" id="PS51186"/>
    </source>
</evidence>
<proteinExistence type="predicted"/>
<keyword evidence="2" id="KW-0808">Transferase</keyword>
<reference evidence="2 3" key="1">
    <citation type="submission" date="2020-04" db="EMBL/GenBank/DDBJ databases">
        <authorList>
            <person name="Zheng R.K."/>
            <person name="Sun C.M."/>
        </authorList>
    </citation>
    <scope>NUCLEOTIDE SEQUENCE [LARGE SCALE GENOMIC DNA]</scope>
    <source>
        <strain evidence="3">zrk29</strain>
    </source>
</reference>